<reference evidence="2 3" key="1">
    <citation type="submission" date="2020-12" db="EMBL/GenBank/DDBJ databases">
        <title>Metabolic potential, ecology and presence of endohyphal bacteria is reflected in genomic diversity of Mucoromycotina.</title>
        <authorList>
            <person name="Muszewska A."/>
            <person name="Okrasinska A."/>
            <person name="Steczkiewicz K."/>
            <person name="Drgas O."/>
            <person name="Orlowska M."/>
            <person name="Perlinska-Lenart U."/>
            <person name="Aleksandrzak-Piekarczyk T."/>
            <person name="Szatraj K."/>
            <person name="Zielenkiewicz U."/>
            <person name="Pilsyk S."/>
            <person name="Malc E."/>
            <person name="Mieczkowski P."/>
            <person name="Kruszewska J.S."/>
            <person name="Biernat P."/>
            <person name="Pawlowska J."/>
        </authorList>
    </citation>
    <scope>NUCLEOTIDE SEQUENCE [LARGE SCALE GENOMIC DNA]</scope>
    <source>
        <strain evidence="2 3">CBS 142.35</strain>
    </source>
</reference>
<evidence type="ECO:0000313" key="2">
    <source>
        <dbReference type="EMBL" id="KAG2212516.1"/>
    </source>
</evidence>
<name>A0A8H7RJZ1_9FUNG</name>
<dbReference type="SUPFAM" id="SSF56219">
    <property type="entry name" value="DNase I-like"/>
    <property type="match status" value="1"/>
</dbReference>
<proteinExistence type="predicted"/>
<protein>
    <recommendedName>
        <fullName evidence="1">Endonuclease/exonuclease/phosphatase domain-containing protein</fullName>
    </recommendedName>
</protein>
<sequence length="194" mass="22674">MDLIRHIKEQQPHIITLQETHISTPFNQERFGNYFGATQAFWTHSCGIISTCSDICITQLHILEDDRHLFTRVEHLQQAFTPFYLLTIYAPSASPTLRHRFFTKLYHSPIFDPPLTYSQRMIITGDFNYSYQRPDLHRNAPPEWFAMLTNNFFQCINNESETTPLPTFRRGNSTSTIDYIFASAPTFQNTITTQ</sequence>
<gene>
    <name evidence="2" type="ORF">INT45_003110</name>
</gene>
<organism evidence="2 3">
    <name type="scientific">Circinella minor</name>
    <dbReference type="NCBI Taxonomy" id="1195481"/>
    <lineage>
        <taxon>Eukaryota</taxon>
        <taxon>Fungi</taxon>
        <taxon>Fungi incertae sedis</taxon>
        <taxon>Mucoromycota</taxon>
        <taxon>Mucoromycotina</taxon>
        <taxon>Mucoromycetes</taxon>
        <taxon>Mucorales</taxon>
        <taxon>Lichtheimiaceae</taxon>
        <taxon>Circinella</taxon>
    </lineage>
</organism>
<feature type="domain" description="Endonuclease/exonuclease/phosphatase" evidence="1">
    <location>
        <begin position="3"/>
        <end position="184"/>
    </location>
</feature>
<dbReference type="Pfam" id="PF03372">
    <property type="entry name" value="Exo_endo_phos"/>
    <property type="match status" value="1"/>
</dbReference>
<dbReference type="Gene3D" id="3.60.10.10">
    <property type="entry name" value="Endonuclease/exonuclease/phosphatase"/>
    <property type="match status" value="1"/>
</dbReference>
<dbReference type="GO" id="GO:0003824">
    <property type="term" value="F:catalytic activity"/>
    <property type="evidence" value="ECO:0007669"/>
    <property type="project" value="InterPro"/>
</dbReference>
<dbReference type="AlphaFoldDB" id="A0A8H7RJZ1"/>
<keyword evidence="3" id="KW-1185">Reference proteome</keyword>
<dbReference type="InterPro" id="IPR005135">
    <property type="entry name" value="Endo/exonuclease/phosphatase"/>
</dbReference>
<dbReference type="OrthoDB" id="2443300at2759"/>
<evidence type="ECO:0000259" key="1">
    <source>
        <dbReference type="Pfam" id="PF03372"/>
    </source>
</evidence>
<accession>A0A8H7RJZ1</accession>
<dbReference type="Proteomes" id="UP000646827">
    <property type="component" value="Unassembled WGS sequence"/>
</dbReference>
<dbReference type="InterPro" id="IPR036691">
    <property type="entry name" value="Endo/exonu/phosph_ase_sf"/>
</dbReference>
<evidence type="ECO:0000313" key="3">
    <source>
        <dbReference type="Proteomes" id="UP000646827"/>
    </source>
</evidence>
<comment type="caution">
    <text evidence="2">The sequence shown here is derived from an EMBL/GenBank/DDBJ whole genome shotgun (WGS) entry which is preliminary data.</text>
</comment>
<dbReference type="EMBL" id="JAEPRB010000748">
    <property type="protein sequence ID" value="KAG2212516.1"/>
    <property type="molecule type" value="Genomic_DNA"/>
</dbReference>